<proteinExistence type="predicted"/>
<gene>
    <name evidence="1" type="ORF">UFOVP55_62</name>
</gene>
<evidence type="ECO:0000313" key="1">
    <source>
        <dbReference type="EMBL" id="CAB4125124.1"/>
    </source>
</evidence>
<reference evidence="1" key="1">
    <citation type="submission" date="2020-04" db="EMBL/GenBank/DDBJ databases">
        <authorList>
            <person name="Chiriac C."/>
            <person name="Salcher M."/>
            <person name="Ghai R."/>
            <person name="Kavagutti S V."/>
        </authorList>
    </citation>
    <scope>NUCLEOTIDE SEQUENCE</scope>
</reference>
<dbReference type="Gene3D" id="3.40.50.300">
    <property type="entry name" value="P-loop containing nucleotide triphosphate hydrolases"/>
    <property type="match status" value="1"/>
</dbReference>
<sequence length="481" mass="53486">MTTIDFTAPPTCARFMKSASFGRMIAGPVGSGKTTACLFELFRRACEQAPAPDGLRYTRFAIVRQTLKQLKDTVLKDITDWLKGVASFKVSENTVYITIGDVRSEWLLIPLEDSEDQRRLLSMQLTGAWMSECIEMDVGIVSPLAGRLGRFPRGTQGAPSWFGMIADTNMPSEGSDWHKFMTSPPMDWDVFIQPGGMADDAENLNWLTQTPETLALPIDHERRLAQGRSYYERFVRSNSPEWCRRYVHAEYGDDPSGSAVFRESFKSGFHVVDEVMPISTYPLMVGLDFGRDPCAIICQPDHKGRLLVLEEIIAEDIGLELQLLRAIKPALMQERYLGKAIVIIGDPAGKQRSTMYEETSFDLVKRAGFMAYPAPTNDIDKRINAVESWLLGQRDGGPALVIDRGRCPQLIRALSGGYRYGKTRGGVRKAVPEKNEHSHIADAFQYACVAAHGGMTDMIASKLRGGRRAGGRQKVSASAWT</sequence>
<dbReference type="InterPro" id="IPR027417">
    <property type="entry name" value="P-loop_NTPase"/>
</dbReference>
<organism evidence="1">
    <name type="scientific">uncultured Caudovirales phage</name>
    <dbReference type="NCBI Taxonomy" id="2100421"/>
    <lineage>
        <taxon>Viruses</taxon>
        <taxon>Duplodnaviria</taxon>
        <taxon>Heunggongvirae</taxon>
        <taxon>Uroviricota</taxon>
        <taxon>Caudoviricetes</taxon>
        <taxon>Peduoviridae</taxon>
        <taxon>Maltschvirus</taxon>
        <taxon>Maltschvirus maltsch</taxon>
    </lineage>
</organism>
<dbReference type="Gene3D" id="3.30.420.280">
    <property type="match status" value="1"/>
</dbReference>
<evidence type="ECO:0008006" key="2">
    <source>
        <dbReference type="Google" id="ProtNLM"/>
    </source>
</evidence>
<protein>
    <recommendedName>
        <fullName evidence="2">Terminase-like family</fullName>
    </recommendedName>
</protein>
<name>A0A6J5KRL2_9CAUD</name>
<dbReference type="EMBL" id="LR796185">
    <property type="protein sequence ID" value="CAB4125124.1"/>
    <property type="molecule type" value="Genomic_DNA"/>
</dbReference>
<accession>A0A6J5KRL2</accession>